<feature type="compositionally biased region" description="Basic residues" evidence="1">
    <location>
        <begin position="43"/>
        <end position="53"/>
    </location>
</feature>
<evidence type="ECO:0000313" key="2">
    <source>
        <dbReference type="EMBL" id="KAB0791683.1"/>
    </source>
</evidence>
<proteinExistence type="predicted"/>
<comment type="caution">
    <text evidence="2">The sequence shown here is derived from an EMBL/GenBank/DDBJ whole genome shotgun (WGS) entry which is preliminary data.</text>
</comment>
<feature type="non-terminal residue" evidence="2">
    <location>
        <position position="1"/>
    </location>
</feature>
<organism evidence="2 3">
    <name type="scientific">Photinus pyralis</name>
    <name type="common">Common eastern firefly</name>
    <name type="synonym">Lampyris pyralis</name>
    <dbReference type="NCBI Taxonomy" id="7054"/>
    <lineage>
        <taxon>Eukaryota</taxon>
        <taxon>Metazoa</taxon>
        <taxon>Ecdysozoa</taxon>
        <taxon>Arthropoda</taxon>
        <taxon>Hexapoda</taxon>
        <taxon>Insecta</taxon>
        <taxon>Pterygota</taxon>
        <taxon>Neoptera</taxon>
        <taxon>Endopterygota</taxon>
        <taxon>Coleoptera</taxon>
        <taxon>Polyphaga</taxon>
        <taxon>Elateriformia</taxon>
        <taxon>Elateroidea</taxon>
        <taxon>Lampyridae</taxon>
        <taxon>Lampyrinae</taxon>
        <taxon>Photinus</taxon>
    </lineage>
</organism>
<dbReference type="Proteomes" id="UP000327044">
    <property type="component" value="Unassembled WGS sequence"/>
</dbReference>
<sequence length="53" mass="6241">GFNIGEIVPVSPTRSICRRRLNLNGMMHRRRRTTSESPVRSRSPIKRRRTTYS</sequence>
<dbReference type="AlphaFoldDB" id="A0A5N4A2X8"/>
<evidence type="ECO:0000313" key="3">
    <source>
        <dbReference type="Proteomes" id="UP000327044"/>
    </source>
</evidence>
<protein>
    <submittedName>
        <fullName evidence="2">Uncharacterized protein</fullName>
    </submittedName>
</protein>
<accession>A0A5N4A2X8</accession>
<reference evidence="2 3" key="1">
    <citation type="journal article" date="2018" name="Elife">
        <title>Firefly genomes illuminate parallel origins of bioluminescence in beetles.</title>
        <authorList>
            <person name="Fallon T.R."/>
            <person name="Lower S.E."/>
            <person name="Chang C.H."/>
            <person name="Bessho-Uehara M."/>
            <person name="Martin G.J."/>
            <person name="Bewick A.J."/>
            <person name="Behringer M."/>
            <person name="Debat H.J."/>
            <person name="Wong I."/>
            <person name="Day J.C."/>
            <person name="Suvorov A."/>
            <person name="Silva C.J."/>
            <person name="Stanger-Hall K.F."/>
            <person name="Hall D.W."/>
            <person name="Schmitz R.J."/>
            <person name="Nelson D.R."/>
            <person name="Lewis S.M."/>
            <person name="Shigenobu S."/>
            <person name="Bybee S.M."/>
            <person name="Larracuente A.M."/>
            <person name="Oba Y."/>
            <person name="Weng J.K."/>
        </authorList>
    </citation>
    <scope>NUCLEOTIDE SEQUENCE [LARGE SCALE GENOMIC DNA]</scope>
    <source>
        <strain evidence="2">1611_PpyrPB1</strain>
        <tissue evidence="2">Whole body</tissue>
    </source>
</reference>
<evidence type="ECO:0000256" key="1">
    <source>
        <dbReference type="SAM" id="MobiDB-lite"/>
    </source>
</evidence>
<feature type="region of interest" description="Disordered" evidence="1">
    <location>
        <begin position="25"/>
        <end position="53"/>
    </location>
</feature>
<gene>
    <name evidence="2" type="ORF">PPYR_03483</name>
</gene>
<keyword evidence="3" id="KW-1185">Reference proteome</keyword>
<dbReference type="EMBL" id="VVIM01000011">
    <property type="protein sequence ID" value="KAB0791683.1"/>
    <property type="molecule type" value="Genomic_DNA"/>
</dbReference>
<name>A0A5N4A2X8_PHOPY</name>
<dbReference type="InParanoid" id="A0A5N4A2X8"/>